<evidence type="ECO:0000256" key="7">
    <source>
        <dbReference type="SAM" id="MobiDB-lite"/>
    </source>
</evidence>
<evidence type="ECO:0000256" key="2">
    <source>
        <dbReference type="ARBA" id="ARBA00018602"/>
    </source>
</evidence>
<dbReference type="KEGG" id="vg:80550309"/>
<dbReference type="Pfam" id="PF04196">
    <property type="entry name" value="Bunya_RdRp"/>
    <property type="match status" value="1"/>
</dbReference>
<evidence type="ECO:0000313" key="10">
    <source>
        <dbReference type="Proteomes" id="UP000677890"/>
    </source>
</evidence>
<evidence type="ECO:0000259" key="8">
    <source>
        <dbReference type="PROSITE" id="PS50525"/>
    </source>
</evidence>
<keyword evidence="3" id="KW-0808">Transferase</keyword>
<feature type="compositionally biased region" description="Basic and acidic residues" evidence="7">
    <location>
        <begin position="1"/>
        <end position="13"/>
    </location>
</feature>
<keyword evidence="10" id="KW-1185">Reference proteome</keyword>
<dbReference type="InterPro" id="IPR007099">
    <property type="entry name" value="RNA-dir_pol_NSvirus"/>
</dbReference>
<name>A0A5B8P6K0_9VIRU</name>
<feature type="domain" description="RdRp catalytic" evidence="8">
    <location>
        <begin position="951"/>
        <end position="1125"/>
    </location>
</feature>
<evidence type="ECO:0000256" key="6">
    <source>
        <dbReference type="ARBA" id="ARBA00031012"/>
    </source>
</evidence>
<dbReference type="InterPro" id="IPR007322">
    <property type="entry name" value="RNA_pol_bunyavir"/>
</dbReference>
<dbReference type="Proteomes" id="UP000677890">
    <property type="component" value="Genome"/>
</dbReference>
<dbReference type="GO" id="GO:0039694">
    <property type="term" value="P:viral RNA genome replication"/>
    <property type="evidence" value="ECO:0007669"/>
    <property type="project" value="InterPro"/>
</dbReference>
<dbReference type="GO" id="GO:0003968">
    <property type="term" value="F:RNA-directed RNA polymerase activity"/>
    <property type="evidence" value="ECO:0007669"/>
    <property type="project" value="UniProtKB-EC"/>
</dbReference>
<dbReference type="RefSeq" id="YP_010839983.1">
    <property type="nucleotide sequence ID" value="NC_078309.1"/>
</dbReference>
<reference evidence="9" key="1">
    <citation type="journal article" date="2019" name="Virus Evol.">
        <title>Evolutionary persistence of insect bunyavirus infection despite host acquisition and expression of the viral nucleoprotein gene.</title>
        <authorList>
            <person name="Ballinger M.J."/>
            <person name="Taylor D.J."/>
        </authorList>
    </citation>
    <scope>NUCLEOTIDE SEQUENCE</scope>
    <source>
        <strain evidence="9">C7</strain>
    </source>
</reference>
<dbReference type="PROSITE" id="PS50525">
    <property type="entry name" value="RDRP_SSRNA_NEG_SEG"/>
    <property type="match status" value="1"/>
</dbReference>
<organism evidence="9 10">
    <name type="scientific">Niukluk phantom virus</name>
    <dbReference type="NCBI Taxonomy" id="2602116"/>
    <lineage>
        <taxon>Viruses</taxon>
        <taxon>Riboviria</taxon>
        <taxon>Orthornavirae</taxon>
        <taxon>Negarnaviricota</taxon>
        <taxon>Polyploviricotina</taxon>
        <taxon>Bunyaviricetes</taxon>
        <taxon>Elliovirales</taxon>
        <taxon>Phasmaviridae</taxon>
        <taxon>Orthophasmavirus</taxon>
        <taxon>Orthophasmavirus niuklukense</taxon>
    </lineage>
</organism>
<gene>
    <name evidence="9" type="primary">L</name>
</gene>
<evidence type="ECO:0000256" key="4">
    <source>
        <dbReference type="ARBA" id="ARBA00030285"/>
    </source>
</evidence>
<protein>
    <recommendedName>
        <fullName evidence="2">RNA-directed RNA polymerase L</fullName>
        <ecNumber evidence="1">2.7.7.48</ecNumber>
    </recommendedName>
    <alternativeName>
        <fullName evidence="4">Large structural protein</fullName>
    </alternativeName>
    <alternativeName>
        <fullName evidence="6">Replicase</fullName>
    </alternativeName>
    <alternativeName>
        <fullName evidence="5">Transcriptase</fullName>
    </alternativeName>
</protein>
<proteinExistence type="predicted"/>
<dbReference type="GO" id="GO:0006351">
    <property type="term" value="P:DNA-templated transcription"/>
    <property type="evidence" value="ECO:0007669"/>
    <property type="project" value="InterPro"/>
</dbReference>
<accession>A0A5B8P6K0</accession>
<evidence type="ECO:0000256" key="3">
    <source>
        <dbReference type="ARBA" id="ARBA00022679"/>
    </source>
</evidence>
<dbReference type="EC" id="2.7.7.48" evidence="1"/>
<evidence type="ECO:0000313" key="9">
    <source>
        <dbReference type="EMBL" id="QDZ58984.1"/>
    </source>
</evidence>
<evidence type="ECO:0000256" key="1">
    <source>
        <dbReference type="ARBA" id="ARBA00012494"/>
    </source>
</evidence>
<dbReference type="GeneID" id="80550309"/>
<evidence type="ECO:0000256" key="5">
    <source>
        <dbReference type="ARBA" id="ARBA00030436"/>
    </source>
</evidence>
<sequence length="2223" mass="256735">MDRMMSYRPRAERSQQGQRLNNTNMQVNLSSEDNYQAIIQSNIITVHGEIPAEDAAMTHSVVADARHNMWHAYITDHLTRFWNNRGEVPKFSDFVHNRLGLTNVVVPPELMNKTPDFLHLHRDGTRIFLGDVAVTGDYENTVRRKHEKYKPIRDFLVSRRYVVIHQDFILIDNLSNMVQEIKKFETSEIINTNRRSILKLKQYTELANNIMRTCSMRAAPQDLYNNIMRRDEASTSPIQVLEIPQEIKDSVDISTMNIDDSVELELMMQIKNKVDSVGSDQFFDTNIKSSIDAFDGIKKLNMENPNKIQPKSILKVIDNSKHYTEKTDYELILDYMNDLQVSSNSEVSDYILGLFPTHMQVKCMKSIKEAGSSYKTNRKVDMYRMNRTYGKYQYTRTKNSDNRIRMELEVNLEKGKKKPNVKSEPGVINMEDSSVFSSDVEYMIDYYGSVSDKKPFLNDDWDYKSSFEKQESKIEREVYRKVLSTNGAQLCHSMGVMYNRITHLSTNLGKMDNIFVPPNGSFISIIPSNHAPVSSRRCDIPLIFVTRSEIGNPLGHIEYEHTCSTNKYIYYISKLSRLSMEKISCWSDAAYKLIATASYLISLSDEMWPICKKIVGFLTMLSLDVHQKTSEYLDLLKYISFMPFADIHRLPALIKDKCNLLMKTKFDAWHLSRIENFVVTLSDIEKLNAKKPELTTTNTIVRKECLGIEMNLPSFFEINTRHERPDHFIEEIAAIYTIRPKHLYGSQFLDCSVTNLAVWNNEYIDEIEKHGNWATDGFGEGDFPFEAKFCYSSAAIYFAEREIKSRYCPPQNKIMAEMMNSTYGKFMHDNCSLRGCVKSKETRDNADDIHTTSLDECLNMYRDVGYSSEKCKVVYIALQALVGKLVMEFAMSEKDQRGGGRPISTPNLLTKAMLMLIEKPEAAKGKYIKNNIIVPGRNKLQCQHECYTDAIARGAENGLKKVFQLTEDQSKYSENDNPRKYESYIRSDTVLDANTKILQMAALRRIYDRVHLVHRMPKAITDDPELRKYIVKDAKTLGVRAIIGWPQGMLNYISTSVHSAADLWITKMFQMAYPNDPIYTSGLVHSDDSWVTVCCNSVEVFSKFALFRMYAKKLFCLKMNEKKLWGSKYLGELVSNYNLNGSVHTPISKTISNGMSNLTYQNWPIDVNNQLSTLQQVYRQGANIPTLIMIGTILRQQIMGSYNVKGFQKENIHNLPVDIGGYPNTSVFELSVAGTQTHYSKLLDEYYRNPNSECSRIVRACLLIKKDGSKIGPIRAADDGLLSHISASNVTRTSSEGSEPIFSDDVIVDESLYEFQNIVIPSKGDVFQGIKHIFPKSRKLAKTLTTIREVSKRFSEHATKLPMIITKPLTIEESLGDLSEKTNNAMYRLASEKYTQNIRRLATSQAMRSAGKVVRISEYNINLTFNELYINMLDVNEDTLPDLSYLETAFCADNEMVNATGAIVHCYMDRYVKNENKNKVINHMPRIASKYDTISDFKDVLLHIVDKETKTTNFYSMYGTKKTTLSTLNNDCEMITKRFEKYFAYHDVKYACNLLMEQKISVLRNKDFIQPRLDADDLPSFIDDLYGSTISAKVNYKMKSRREYSSVSTYDKNLTQSLYCLDMMNNIYPGHFEVLDINRTIGELKLTTNIHQAINKIDPTEFEKNDKLKHAILQYRYNKNKEYLDDIITSSDYDQYWDKTQKYDGRSWTGDYELNCKSGKVIARVSCVATNVTLYINTRNLPEILKIMRKVVAVNFPSKTYHYEGFWGLCDVWHYSERAEFRKNQLWLNFNHIYDTTMSKVRARKSIKLNINTNLVWKKASISCKPDAYTFDKTLRVVTACVRNAKSKDESTTSNKKSQKKERMRRLLEFYNRDNDERSITDWGRMADEEEYNEIINMDSDEECEDFVEYEDEQNMEDALNPDLISDFKCIRVANVYQNFNIPLRGEINIKYKPIDGINNLSLLEHGIVEDLILSRPMRAGKSVIENILLQSEKGLGFGPVFKAYAEAFDIIKTLDFKLDDFDIDSNYEVIAIEMGEMTTEEFVSISDTTEVESLSVTELKQEYLGYNDNKKVFKVTNLKRELAKQYVGSGSNAKVEGFKALCMTKRSMMDICQDRMKRDIKMLFDDMRNGDEPFGECSLELICFIYGNGLDLGANWNKSIDMNDIMRISNISSQDQSITRLYKEFVKVIKKSIYNIEELEWFPNITKIRERLFEREIDRYNN</sequence>
<feature type="region of interest" description="Disordered" evidence="7">
    <location>
        <begin position="1"/>
        <end position="21"/>
    </location>
</feature>
<dbReference type="EMBL" id="MN168168">
    <property type="protein sequence ID" value="QDZ58984.1"/>
    <property type="molecule type" value="Genomic_RNA"/>
</dbReference>